<dbReference type="OrthoDB" id="2273864at2759"/>
<dbReference type="AlphaFoldDB" id="A0A9Q3K5S3"/>
<accession>A0A9Q3K5S3</accession>
<feature type="non-terminal residue" evidence="1">
    <location>
        <position position="65"/>
    </location>
</feature>
<evidence type="ECO:0000313" key="2">
    <source>
        <dbReference type="Proteomes" id="UP000765509"/>
    </source>
</evidence>
<protein>
    <submittedName>
        <fullName evidence="1">Uncharacterized protein</fullName>
    </submittedName>
</protein>
<sequence length="65" mass="7661">MANWPQLGSRLDCRNHQGGGSKLVVVTLSEDRTLENVKNCAWWPSWRKETIEYCHTWDRCQKANR</sequence>
<dbReference type="EMBL" id="AVOT02095022">
    <property type="protein sequence ID" value="MBW0574827.1"/>
    <property type="molecule type" value="Genomic_DNA"/>
</dbReference>
<evidence type="ECO:0000313" key="1">
    <source>
        <dbReference type="EMBL" id="MBW0574827.1"/>
    </source>
</evidence>
<keyword evidence="2" id="KW-1185">Reference proteome</keyword>
<comment type="caution">
    <text evidence="1">The sequence shown here is derived from an EMBL/GenBank/DDBJ whole genome shotgun (WGS) entry which is preliminary data.</text>
</comment>
<reference evidence="1" key="1">
    <citation type="submission" date="2021-03" db="EMBL/GenBank/DDBJ databases">
        <title>Draft genome sequence of rust myrtle Austropuccinia psidii MF-1, a brazilian biotype.</title>
        <authorList>
            <person name="Quecine M.C."/>
            <person name="Pachon D.M.R."/>
            <person name="Bonatelli M.L."/>
            <person name="Correr F.H."/>
            <person name="Franceschini L.M."/>
            <person name="Leite T.F."/>
            <person name="Margarido G.R.A."/>
            <person name="Almeida C.A."/>
            <person name="Ferrarezi J.A."/>
            <person name="Labate C.A."/>
        </authorList>
    </citation>
    <scope>NUCLEOTIDE SEQUENCE</scope>
    <source>
        <strain evidence="1">MF-1</strain>
    </source>
</reference>
<proteinExistence type="predicted"/>
<name>A0A9Q3K5S3_9BASI</name>
<dbReference type="Proteomes" id="UP000765509">
    <property type="component" value="Unassembled WGS sequence"/>
</dbReference>
<gene>
    <name evidence="1" type="ORF">O181_114542</name>
</gene>
<organism evidence="1 2">
    <name type="scientific">Austropuccinia psidii MF-1</name>
    <dbReference type="NCBI Taxonomy" id="1389203"/>
    <lineage>
        <taxon>Eukaryota</taxon>
        <taxon>Fungi</taxon>
        <taxon>Dikarya</taxon>
        <taxon>Basidiomycota</taxon>
        <taxon>Pucciniomycotina</taxon>
        <taxon>Pucciniomycetes</taxon>
        <taxon>Pucciniales</taxon>
        <taxon>Sphaerophragmiaceae</taxon>
        <taxon>Austropuccinia</taxon>
    </lineage>
</organism>